<dbReference type="InterPro" id="IPR050231">
    <property type="entry name" value="Iron_ascorbate_oxido_reductase"/>
</dbReference>
<feature type="region of interest" description="Disordered" evidence="1">
    <location>
        <begin position="1"/>
        <end position="39"/>
    </location>
</feature>
<dbReference type="SUPFAM" id="SSF51197">
    <property type="entry name" value="Clavaminate synthase-like"/>
    <property type="match status" value="1"/>
</dbReference>
<dbReference type="Pfam" id="PF03171">
    <property type="entry name" value="2OG-FeII_Oxy"/>
    <property type="match status" value="1"/>
</dbReference>
<dbReference type="InterPro" id="IPR044861">
    <property type="entry name" value="IPNS-like_FE2OG_OXY"/>
</dbReference>
<dbReference type="PROSITE" id="PS51471">
    <property type="entry name" value="FE2OG_OXY"/>
    <property type="match status" value="1"/>
</dbReference>
<sequence length="543" mass="60616">MTTTDAPTATTPEDASTAPHDAPTGAPAASPPVAGLQAETSTAEQAALTLLEKSAPLHIRFFHNRMMIDALLKLPLTIAPVDPAKGTQCVHLELWLRDKFAIPEGNSVFAIVPALEAYSPPLPLVLLNTVAHRMLEELQDGQEMPILDYALVVRPLVSLSQPIPPATEQSSPFFPINGLALSRRDNSVEQQHAQLDFVDKMRAFGFARIEVTPEQAGIPVEAFRAVRQWLRDQLVLPPEQRWSERVDATDYIPSDEMEKPRSPFQSLMCWSKPVRDEPTSLVSKGRYVGFNGDTTREYLQMRRPLAASGTVWPRPYFVDAKQEDFAAQMLSLLNLLDNIGRDCMEAVCNILNIDRHWMFHELLDSDAPPPASDADVTTTDLTCRYGASVLRIYNYKNKKGEFVDPNRLDINMSCGSHADLGLVTVSPCATIPGLQMWNLERMLWTDVEADAEVIHFSVFAGETLAYITNGLISAPLHRVPATVVDDELERRMSMPYFLRATPHSILNPSRPKGTPALTTRDFMEDVVFKKRPWRRDSCATPDY</sequence>
<dbReference type="InterPro" id="IPR005123">
    <property type="entry name" value="Oxoglu/Fe-dep_dioxygenase_dom"/>
</dbReference>
<feature type="compositionally biased region" description="Low complexity" evidence="1">
    <location>
        <begin position="1"/>
        <end position="19"/>
    </location>
</feature>
<evidence type="ECO:0000313" key="3">
    <source>
        <dbReference type="EMBL" id="EQC34898.1"/>
    </source>
</evidence>
<dbReference type="Gene3D" id="2.60.120.330">
    <property type="entry name" value="B-lactam Antibiotic, Isopenicillin N Synthase, Chain"/>
    <property type="match status" value="1"/>
</dbReference>
<dbReference type="Proteomes" id="UP000030762">
    <property type="component" value="Unassembled WGS sequence"/>
</dbReference>
<dbReference type="VEuPathDB" id="FungiDB:SDRG_07697"/>
<dbReference type="PANTHER" id="PTHR47990">
    <property type="entry name" value="2-OXOGLUTARATE (2OG) AND FE(II)-DEPENDENT OXYGENASE SUPERFAMILY PROTEIN-RELATED"/>
    <property type="match status" value="1"/>
</dbReference>
<dbReference type="InParanoid" id="T0RQL6"/>
<keyword evidence="4" id="KW-1185">Reference proteome</keyword>
<reference evidence="3 4" key="1">
    <citation type="submission" date="2012-04" db="EMBL/GenBank/DDBJ databases">
        <title>The Genome Sequence of Saprolegnia declina VS20.</title>
        <authorList>
            <consortium name="The Broad Institute Genome Sequencing Platform"/>
            <person name="Russ C."/>
            <person name="Nusbaum C."/>
            <person name="Tyler B."/>
            <person name="van West P."/>
            <person name="Dieguez-Uribeondo J."/>
            <person name="de Bruijn I."/>
            <person name="Tripathy S."/>
            <person name="Jiang R."/>
            <person name="Young S.K."/>
            <person name="Zeng Q."/>
            <person name="Gargeya S."/>
            <person name="Fitzgerald M."/>
            <person name="Haas B."/>
            <person name="Abouelleil A."/>
            <person name="Alvarado L."/>
            <person name="Arachchi H.M."/>
            <person name="Berlin A."/>
            <person name="Chapman S.B."/>
            <person name="Goldberg J."/>
            <person name="Griggs A."/>
            <person name="Gujja S."/>
            <person name="Hansen M."/>
            <person name="Howarth C."/>
            <person name="Imamovic A."/>
            <person name="Larimer J."/>
            <person name="McCowen C."/>
            <person name="Montmayeur A."/>
            <person name="Murphy C."/>
            <person name="Neiman D."/>
            <person name="Pearson M."/>
            <person name="Priest M."/>
            <person name="Roberts A."/>
            <person name="Saif S."/>
            <person name="Shea T."/>
            <person name="Sisk P."/>
            <person name="Sykes S."/>
            <person name="Wortman J."/>
            <person name="Nusbaum C."/>
            <person name="Birren B."/>
        </authorList>
    </citation>
    <scope>NUCLEOTIDE SEQUENCE [LARGE SCALE GENOMIC DNA]</scope>
    <source>
        <strain evidence="3 4">VS20</strain>
    </source>
</reference>
<accession>T0RQL6</accession>
<dbReference type="eggNOG" id="ENOG502RDB6">
    <property type="taxonomic scope" value="Eukaryota"/>
</dbReference>
<feature type="domain" description="Fe2OG dioxygenase" evidence="2">
    <location>
        <begin position="386"/>
        <end position="500"/>
    </location>
</feature>
<gene>
    <name evidence="3" type="ORF">SDRG_07697</name>
</gene>
<dbReference type="EMBL" id="JH767153">
    <property type="protein sequence ID" value="EQC34898.1"/>
    <property type="molecule type" value="Genomic_DNA"/>
</dbReference>
<dbReference type="AlphaFoldDB" id="T0RQL6"/>
<protein>
    <recommendedName>
        <fullName evidence="2">Fe2OG dioxygenase domain-containing protein</fullName>
    </recommendedName>
</protein>
<organism evidence="3 4">
    <name type="scientific">Saprolegnia diclina (strain VS20)</name>
    <dbReference type="NCBI Taxonomy" id="1156394"/>
    <lineage>
        <taxon>Eukaryota</taxon>
        <taxon>Sar</taxon>
        <taxon>Stramenopiles</taxon>
        <taxon>Oomycota</taxon>
        <taxon>Saprolegniomycetes</taxon>
        <taxon>Saprolegniales</taxon>
        <taxon>Saprolegniaceae</taxon>
        <taxon>Saprolegnia</taxon>
    </lineage>
</organism>
<evidence type="ECO:0000256" key="1">
    <source>
        <dbReference type="SAM" id="MobiDB-lite"/>
    </source>
</evidence>
<evidence type="ECO:0000313" key="4">
    <source>
        <dbReference type="Proteomes" id="UP000030762"/>
    </source>
</evidence>
<dbReference type="STRING" id="1156394.T0RQL6"/>
<dbReference type="RefSeq" id="XP_008611770.1">
    <property type="nucleotide sequence ID" value="XM_008613548.1"/>
</dbReference>
<dbReference type="OrthoDB" id="420380at2759"/>
<evidence type="ECO:0000259" key="2">
    <source>
        <dbReference type="PROSITE" id="PS51471"/>
    </source>
</evidence>
<dbReference type="OMA" id="RNREYMQ"/>
<proteinExistence type="predicted"/>
<dbReference type="InterPro" id="IPR027443">
    <property type="entry name" value="IPNS-like_sf"/>
</dbReference>
<name>T0RQL6_SAPDV</name>
<dbReference type="GeneID" id="19948424"/>